<evidence type="ECO:0000256" key="2">
    <source>
        <dbReference type="ARBA" id="ARBA00006425"/>
    </source>
</evidence>
<dbReference type="GO" id="GO:0045277">
    <property type="term" value="C:respiratory chain complex IV"/>
    <property type="evidence" value="ECO:0007669"/>
    <property type="project" value="InterPro"/>
</dbReference>
<dbReference type="InterPro" id="IPR003213">
    <property type="entry name" value="Cyt_c_oxidase_su6B"/>
</dbReference>
<comment type="caution">
    <text evidence="5">The sequence shown here is derived from an EMBL/GenBank/DDBJ whole genome shotgun (WGS) entry which is preliminary data.</text>
</comment>
<evidence type="ECO:0000256" key="1">
    <source>
        <dbReference type="ARBA" id="ARBA00004173"/>
    </source>
</evidence>
<dbReference type="SUPFAM" id="SSF47694">
    <property type="entry name" value="Cytochrome c oxidase subunit h"/>
    <property type="match status" value="1"/>
</dbReference>
<evidence type="ECO:0000313" key="6">
    <source>
        <dbReference type="Proteomes" id="UP000274822"/>
    </source>
</evidence>
<keyword evidence="6" id="KW-1185">Reference proteome</keyword>
<evidence type="ECO:0000256" key="3">
    <source>
        <dbReference type="ARBA" id="ARBA00023128"/>
    </source>
</evidence>
<dbReference type="InterPro" id="IPR048280">
    <property type="entry name" value="COX6B-like"/>
</dbReference>
<gene>
    <name evidence="5" type="ORF">BC938DRAFT_482185</name>
</gene>
<protein>
    <submittedName>
        <fullName evidence="5">Cytochrome c oxidase, subunit VIb</fullName>
    </submittedName>
</protein>
<sequence length="118" mass="13508">MSDSDSDSGPVTVKLVTGNISATPLSRPSPPRIIRVSVNCFGACSIPSLFHAYSWLRRSTKHCWQNYIDYHKCIQARGDDFPACKQFWRAYHSLCPNEWISKWDTQREEGINPSNFNL</sequence>
<dbReference type="PANTHER" id="PTHR46281:SF8">
    <property type="entry name" value="CYTOCHROME C OXIDASE SUBUNIT 12, MITOCHONDRIAL"/>
    <property type="match status" value="1"/>
</dbReference>
<dbReference type="InterPro" id="IPR036549">
    <property type="entry name" value="CX6/COA6-like_sf"/>
</dbReference>
<name>A0A433QEI8_9FUNG</name>
<dbReference type="GO" id="GO:0005739">
    <property type="term" value="C:mitochondrion"/>
    <property type="evidence" value="ECO:0007669"/>
    <property type="project" value="UniProtKB-SubCell"/>
</dbReference>
<proteinExistence type="inferred from homology"/>
<accession>A0A433QEI8</accession>
<evidence type="ECO:0000313" key="5">
    <source>
        <dbReference type="EMBL" id="RUS28197.1"/>
    </source>
</evidence>
<dbReference type="Proteomes" id="UP000274822">
    <property type="component" value="Unassembled WGS sequence"/>
</dbReference>
<keyword evidence="3" id="KW-0496">Mitochondrion</keyword>
<organism evidence="5 6">
    <name type="scientific">Jimgerdemannia flammicorona</name>
    <dbReference type="NCBI Taxonomy" id="994334"/>
    <lineage>
        <taxon>Eukaryota</taxon>
        <taxon>Fungi</taxon>
        <taxon>Fungi incertae sedis</taxon>
        <taxon>Mucoromycota</taxon>
        <taxon>Mucoromycotina</taxon>
        <taxon>Endogonomycetes</taxon>
        <taxon>Endogonales</taxon>
        <taxon>Endogonaceae</taxon>
        <taxon>Jimgerdemannia</taxon>
    </lineage>
</organism>
<dbReference type="EMBL" id="RBNJ01007010">
    <property type="protein sequence ID" value="RUS28197.1"/>
    <property type="molecule type" value="Genomic_DNA"/>
</dbReference>
<dbReference type="CDD" id="cd00926">
    <property type="entry name" value="Cyt_c_Oxidase_VIb"/>
    <property type="match status" value="1"/>
</dbReference>
<dbReference type="PROSITE" id="PS51808">
    <property type="entry name" value="CHCH"/>
    <property type="match status" value="1"/>
</dbReference>
<comment type="similarity">
    <text evidence="2">Belongs to the cytochrome c oxidase subunit 6B family.</text>
</comment>
<reference evidence="5 6" key="1">
    <citation type="journal article" date="2018" name="New Phytol.">
        <title>Phylogenomics of Endogonaceae and evolution of mycorrhizas within Mucoromycota.</title>
        <authorList>
            <person name="Chang Y."/>
            <person name="Desiro A."/>
            <person name="Na H."/>
            <person name="Sandor L."/>
            <person name="Lipzen A."/>
            <person name="Clum A."/>
            <person name="Barry K."/>
            <person name="Grigoriev I.V."/>
            <person name="Martin F.M."/>
            <person name="Stajich J.E."/>
            <person name="Smith M.E."/>
            <person name="Bonito G."/>
            <person name="Spatafora J.W."/>
        </authorList>
    </citation>
    <scope>NUCLEOTIDE SEQUENCE [LARGE SCALE GENOMIC DNA]</scope>
    <source>
        <strain evidence="5 6">AD002</strain>
    </source>
</reference>
<dbReference type="Gene3D" id="1.10.10.140">
    <property type="entry name" value="Cytochrome c oxidase, subunit VIb"/>
    <property type="match status" value="1"/>
</dbReference>
<dbReference type="PANTHER" id="PTHR46281">
    <property type="entry name" value="CYTOCHROME C OXIDASE SUBUNIT 6B"/>
    <property type="match status" value="1"/>
</dbReference>
<dbReference type="AlphaFoldDB" id="A0A433QEI8"/>
<evidence type="ECO:0000256" key="4">
    <source>
        <dbReference type="ARBA" id="ARBA00023157"/>
    </source>
</evidence>
<dbReference type="Pfam" id="PF02297">
    <property type="entry name" value="COX6B"/>
    <property type="match status" value="1"/>
</dbReference>
<comment type="subcellular location">
    <subcellularLocation>
        <location evidence="1">Mitochondrion</location>
    </subcellularLocation>
</comment>
<keyword evidence="4" id="KW-1015">Disulfide bond</keyword>